<accession>A0A815LBH3</accession>
<dbReference type="EMBL" id="CAJOAX010006955">
    <property type="protein sequence ID" value="CAF3996395.1"/>
    <property type="molecule type" value="Genomic_DNA"/>
</dbReference>
<feature type="domain" description="Dynamin N-terminal" evidence="1">
    <location>
        <begin position="75"/>
        <end position="208"/>
    </location>
</feature>
<evidence type="ECO:0000313" key="2">
    <source>
        <dbReference type="EMBL" id="CAF1404749.1"/>
    </source>
</evidence>
<protein>
    <recommendedName>
        <fullName evidence="1">Dynamin N-terminal domain-containing protein</fullName>
    </recommendedName>
</protein>
<dbReference type="Gene3D" id="1.10.510.10">
    <property type="entry name" value="Transferase(Phosphotransferase) domain 1"/>
    <property type="match status" value="1"/>
</dbReference>
<dbReference type="Proteomes" id="UP000663882">
    <property type="component" value="Unassembled WGS sequence"/>
</dbReference>
<dbReference type="Proteomes" id="UP000663823">
    <property type="component" value="Unassembled WGS sequence"/>
</dbReference>
<dbReference type="EMBL" id="CAJNOO010005116">
    <property type="protein sequence ID" value="CAF1404749.1"/>
    <property type="molecule type" value="Genomic_DNA"/>
</dbReference>
<dbReference type="SUPFAM" id="SSF52540">
    <property type="entry name" value="P-loop containing nucleoside triphosphate hydrolases"/>
    <property type="match status" value="1"/>
</dbReference>
<evidence type="ECO:0000259" key="1">
    <source>
        <dbReference type="Pfam" id="PF00350"/>
    </source>
</evidence>
<evidence type="ECO:0000313" key="3">
    <source>
        <dbReference type="EMBL" id="CAF3996395.1"/>
    </source>
</evidence>
<dbReference type="SUPFAM" id="SSF56112">
    <property type="entry name" value="Protein kinase-like (PK-like)"/>
    <property type="match status" value="1"/>
</dbReference>
<dbReference type="InterPro" id="IPR011009">
    <property type="entry name" value="Kinase-like_dom_sf"/>
</dbReference>
<dbReference type="InterPro" id="IPR027417">
    <property type="entry name" value="P-loop_NTPase"/>
</dbReference>
<proteinExistence type="predicted"/>
<dbReference type="Pfam" id="PF00350">
    <property type="entry name" value="Dynamin_N"/>
    <property type="match status" value="1"/>
</dbReference>
<reference evidence="2" key="1">
    <citation type="submission" date="2021-02" db="EMBL/GenBank/DDBJ databases">
        <authorList>
            <person name="Nowell W R."/>
        </authorList>
    </citation>
    <scope>NUCLEOTIDE SEQUENCE</scope>
</reference>
<dbReference type="InterPro" id="IPR045063">
    <property type="entry name" value="Dynamin_N"/>
</dbReference>
<dbReference type="Gene3D" id="3.40.50.300">
    <property type="entry name" value="P-loop containing nucleotide triphosphate hydrolases"/>
    <property type="match status" value="1"/>
</dbReference>
<name>A0A815LBH3_9BILA</name>
<gene>
    <name evidence="3" type="ORF">OTI717_LOCUS28763</name>
    <name evidence="2" type="ORF">RFH988_LOCUS34995</name>
</gene>
<dbReference type="OrthoDB" id="10015505at2759"/>
<organism evidence="2 4">
    <name type="scientific">Rotaria sordida</name>
    <dbReference type="NCBI Taxonomy" id="392033"/>
    <lineage>
        <taxon>Eukaryota</taxon>
        <taxon>Metazoa</taxon>
        <taxon>Spiralia</taxon>
        <taxon>Gnathifera</taxon>
        <taxon>Rotifera</taxon>
        <taxon>Eurotatoria</taxon>
        <taxon>Bdelloidea</taxon>
        <taxon>Philodinida</taxon>
        <taxon>Philodinidae</taxon>
        <taxon>Rotaria</taxon>
    </lineage>
</organism>
<evidence type="ECO:0000313" key="4">
    <source>
        <dbReference type="Proteomes" id="UP000663882"/>
    </source>
</evidence>
<comment type="caution">
    <text evidence="2">The sequence shown here is derived from an EMBL/GenBank/DDBJ whole genome shotgun (WGS) entry which is preliminary data.</text>
</comment>
<dbReference type="AlphaFoldDB" id="A0A815LBH3"/>
<sequence>MDHAELSRIIHSNHHIRQIVQRATNNFLSLQNDLFQKLVNEKFDPTVEQKSKPLIDTLKIRSLSEQITADRVQLALIGENSCGKTSLIHLLLGSSPILPSDVGSVSARIIRLTYATNEEACLNVYESINKRDQNPCEHISLKDCFTETGPDWNAVKLKIKLHVERPDPETVSVESTAFQEWAKYFVEICIPSDFLKLGIDLYDTPGLLYSDPLILKQNLHNLVKLIRPTMVFMYENSAVQIDTQDCFLALKEALGKQLDDVSIFFLNTKVDIGLMIPDDIEITEEEFETTKLVEARTERKELLLKVPSMAQEIKAGSEFDIIAVESEWDLLGAKMNHLTVNHLIQFVANADLIVAKNITKLIQPIIDSFFEFAFVANHRTHDRLKELHSNALQWVENYFLEHQNYIDQALRELYDVIIRKLNEKMDSIVRRAADKGNAASIEKYIRTLVQYEIIRDDVDEFVKFYACKSLLRVVLDESLLNNADTNEFLVSTQQSVFTQLLDTDDETTCQLFLFNTLLTSFILIGDILIETDEEDDQPKPKQKKSQLNQLKTRLRQCVIKKTNWSKQMGLKDIAQQYLNNIRAGLISQKNLLNQIIEELLEVKKNELRQKIEQQCQIAKKFIPQRERAYDLANQYAEHFACVECKLIVAYNLKNFNGHIPKLNTTEPIIFDENNNYCEFYSAEWLDKKDLIVKKFKTNISNLQYLESHYHRKVTQLNSSCFLSLSYLYEHEENELWMIFPKYECIEKNIESLAIQNIFKIIFTVAICLEKMHANELVHGNIDVKNIFCKEGEKYLLGDFYLKQTYDTLLDFVHRHSINKTLTAVTDDIYSLGQLGLFLYEKSKVNHNEDDLKAFKPLKTLLEDCSNEDRLNRPKISNVVRKINDLMPTK</sequence>